<dbReference type="FunFam" id="1.20.1250.20:FF:000034">
    <property type="entry name" value="MFS general substrate transporter"/>
    <property type="match status" value="1"/>
</dbReference>
<evidence type="ECO:0000259" key="8">
    <source>
        <dbReference type="PROSITE" id="PS50850"/>
    </source>
</evidence>
<dbReference type="InterPro" id="IPR011701">
    <property type="entry name" value="MFS"/>
</dbReference>
<feature type="transmembrane region" description="Helical" evidence="7">
    <location>
        <begin position="208"/>
        <end position="230"/>
    </location>
</feature>
<evidence type="ECO:0000256" key="6">
    <source>
        <dbReference type="SAM" id="MobiDB-lite"/>
    </source>
</evidence>
<feature type="transmembrane region" description="Helical" evidence="7">
    <location>
        <begin position="406"/>
        <end position="426"/>
    </location>
</feature>
<evidence type="ECO:0000313" key="10">
    <source>
        <dbReference type="Proteomes" id="UP000481861"/>
    </source>
</evidence>
<comment type="caution">
    <text evidence="9">The sequence shown here is derived from an EMBL/GenBank/DDBJ whole genome shotgun (WGS) entry which is preliminary data.</text>
</comment>
<dbReference type="SUPFAM" id="SSF103473">
    <property type="entry name" value="MFS general substrate transporter"/>
    <property type="match status" value="1"/>
</dbReference>
<dbReference type="Pfam" id="PF07690">
    <property type="entry name" value="MFS_1"/>
    <property type="match status" value="1"/>
</dbReference>
<feature type="transmembrane region" description="Helical" evidence="7">
    <location>
        <begin position="50"/>
        <end position="68"/>
    </location>
</feature>
<feature type="region of interest" description="Disordered" evidence="6">
    <location>
        <begin position="1"/>
        <end position="26"/>
    </location>
</feature>
<dbReference type="AlphaFoldDB" id="A0A7C8MQF5"/>
<name>A0A7C8MQF5_9PLEO</name>
<organism evidence="9 10">
    <name type="scientific">Massariosphaeria phaeospora</name>
    <dbReference type="NCBI Taxonomy" id="100035"/>
    <lineage>
        <taxon>Eukaryota</taxon>
        <taxon>Fungi</taxon>
        <taxon>Dikarya</taxon>
        <taxon>Ascomycota</taxon>
        <taxon>Pezizomycotina</taxon>
        <taxon>Dothideomycetes</taxon>
        <taxon>Pleosporomycetidae</taxon>
        <taxon>Pleosporales</taxon>
        <taxon>Pleosporales incertae sedis</taxon>
        <taxon>Massariosphaeria</taxon>
    </lineage>
</organism>
<dbReference type="InterPro" id="IPR020846">
    <property type="entry name" value="MFS_dom"/>
</dbReference>
<evidence type="ECO:0000256" key="2">
    <source>
        <dbReference type="ARBA" id="ARBA00022448"/>
    </source>
</evidence>
<dbReference type="PANTHER" id="PTHR43791">
    <property type="entry name" value="PERMEASE-RELATED"/>
    <property type="match status" value="1"/>
</dbReference>
<reference evidence="9 10" key="1">
    <citation type="submission" date="2020-01" db="EMBL/GenBank/DDBJ databases">
        <authorList>
            <consortium name="DOE Joint Genome Institute"/>
            <person name="Haridas S."/>
            <person name="Albert R."/>
            <person name="Binder M."/>
            <person name="Bloem J."/>
            <person name="Labutti K."/>
            <person name="Salamov A."/>
            <person name="Andreopoulos B."/>
            <person name="Baker S.E."/>
            <person name="Barry K."/>
            <person name="Bills G."/>
            <person name="Bluhm B.H."/>
            <person name="Cannon C."/>
            <person name="Castanera R."/>
            <person name="Culley D.E."/>
            <person name="Daum C."/>
            <person name="Ezra D."/>
            <person name="Gonzalez J.B."/>
            <person name="Henrissat B."/>
            <person name="Kuo A."/>
            <person name="Liang C."/>
            <person name="Lipzen A."/>
            <person name="Lutzoni F."/>
            <person name="Magnuson J."/>
            <person name="Mondo S."/>
            <person name="Nolan M."/>
            <person name="Ohm R."/>
            <person name="Pangilinan J."/>
            <person name="Park H.-J.H."/>
            <person name="Ramirez L."/>
            <person name="Alfaro M."/>
            <person name="Sun H."/>
            <person name="Tritt A."/>
            <person name="Yoshinaga Y."/>
            <person name="Zwiers L.-H.L."/>
            <person name="Turgeon B.G."/>
            <person name="Goodwin S.B."/>
            <person name="Spatafora J.W."/>
            <person name="Crous P.W."/>
            <person name="Grigoriev I.V."/>
        </authorList>
    </citation>
    <scope>NUCLEOTIDE SEQUENCE [LARGE SCALE GENOMIC DNA]</scope>
    <source>
        <strain evidence="9 10">CBS 611.86</strain>
    </source>
</reference>
<feature type="domain" description="Major facilitator superfamily (MFS) profile" evidence="8">
    <location>
        <begin position="50"/>
        <end position="464"/>
    </location>
</feature>
<dbReference type="EMBL" id="JAADJZ010000009">
    <property type="protein sequence ID" value="KAF2872505.1"/>
    <property type="molecule type" value="Genomic_DNA"/>
</dbReference>
<feature type="transmembrane region" description="Helical" evidence="7">
    <location>
        <begin position="117"/>
        <end position="134"/>
    </location>
</feature>
<feature type="transmembrane region" description="Helical" evidence="7">
    <location>
        <begin position="432"/>
        <end position="456"/>
    </location>
</feature>
<proteinExistence type="predicted"/>
<dbReference type="Gene3D" id="1.20.1250.20">
    <property type="entry name" value="MFS general substrate transporter like domains"/>
    <property type="match status" value="2"/>
</dbReference>
<keyword evidence="4 7" id="KW-1133">Transmembrane helix</keyword>
<evidence type="ECO:0000256" key="3">
    <source>
        <dbReference type="ARBA" id="ARBA00022692"/>
    </source>
</evidence>
<dbReference type="GO" id="GO:0022857">
    <property type="term" value="F:transmembrane transporter activity"/>
    <property type="evidence" value="ECO:0007669"/>
    <property type="project" value="InterPro"/>
</dbReference>
<feature type="transmembrane region" description="Helical" evidence="7">
    <location>
        <begin position="369"/>
        <end position="394"/>
    </location>
</feature>
<gene>
    <name evidence="9" type="ORF">BDV95DRAFT_386526</name>
</gene>
<sequence length="492" mass="56069">MFSRKEKVVQDDGSPSPQYGGNYADEDPALVQCPPHTTERRLVYKIDMHVIPFLCIMYLLAFLDRVNIANANIFGLSDDLHLLEGNRYNIALVIFFVPYILFEIPSNILLKKFKPRVWLSICMFGFVTMLQGFVKSYSGLLATRFFLGLFETGMFPGAFYLIGMWYRRKEAQKRYSFFFSSTTLAGAFGGLLASAIGKMDHMRGYRGWRWIFILEGILTMLVSFAFFFLLPNFPEEVKWLQEDERAFVKARLQIDQGKSARERPIKLGDVGRVFKDPKIIVGGFMYFGLIVPAYGYAYFSPGIIQSYGYSPIQTQLHSVPPWAAAFGFSMLIAWLSDRFKHRFLFTIFPIAVCMTGFAILIAVHNNRQLQYAALFLVAMGAYTAMPVIVCWFNMNLGGHHRRAVGTAWQVGFGNIGGIIAVFAFLKRDAPKYITGYSICIAFVSLSALSCLVYFIMCSWQNRSRNKSVRDVGLTEYEKTELGDLSPDYRYLL</sequence>
<feature type="transmembrane region" description="Helical" evidence="7">
    <location>
        <begin position="88"/>
        <end position="110"/>
    </location>
</feature>
<dbReference type="PROSITE" id="PS50850">
    <property type="entry name" value="MFS"/>
    <property type="match status" value="1"/>
</dbReference>
<dbReference type="GO" id="GO:0005886">
    <property type="term" value="C:plasma membrane"/>
    <property type="evidence" value="ECO:0007669"/>
    <property type="project" value="TreeGrafter"/>
</dbReference>
<protein>
    <submittedName>
        <fullName evidence="9">Major facilitator superfamily domain-containing protein</fullName>
    </submittedName>
</protein>
<keyword evidence="2" id="KW-0813">Transport</keyword>
<evidence type="ECO:0000313" key="9">
    <source>
        <dbReference type="EMBL" id="KAF2872505.1"/>
    </source>
</evidence>
<comment type="subcellular location">
    <subcellularLocation>
        <location evidence="1">Membrane</location>
        <topology evidence="1">Multi-pass membrane protein</topology>
    </subcellularLocation>
</comment>
<keyword evidence="10" id="KW-1185">Reference proteome</keyword>
<evidence type="ECO:0000256" key="5">
    <source>
        <dbReference type="ARBA" id="ARBA00023136"/>
    </source>
</evidence>
<feature type="compositionally biased region" description="Basic and acidic residues" evidence="6">
    <location>
        <begin position="1"/>
        <end position="10"/>
    </location>
</feature>
<feature type="transmembrane region" description="Helical" evidence="7">
    <location>
        <begin position="175"/>
        <end position="196"/>
    </location>
</feature>
<accession>A0A7C8MQF5</accession>
<dbReference type="PANTHER" id="PTHR43791:SF46">
    <property type="entry name" value="MAJOR FACILITATOR SUPERFAMILY (MFS) PROFILE DOMAIN-CONTAINING PROTEIN-RELATED"/>
    <property type="match status" value="1"/>
</dbReference>
<dbReference type="FunFam" id="1.20.1250.20:FF:000068">
    <property type="entry name" value="MFS general substrate transporter"/>
    <property type="match status" value="1"/>
</dbReference>
<dbReference type="OrthoDB" id="2985014at2759"/>
<feature type="transmembrane region" description="Helical" evidence="7">
    <location>
        <begin position="319"/>
        <end position="336"/>
    </location>
</feature>
<keyword evidence="5 7" id="KW-0472">Membrane</keyword>
<feature type="transmembrane region" description="Helical" evidence="7">
    <location>
        <begin position="279"/>
        <end position="299"/>
    </location>
</feature>
<evidence type="ECO:0000256" key="7">
    <source>
        <dbReference type="SAM" id="Phobius"/>
    </source>
</evidence>
<evidence type="ECO:0000256" key="4">
    <source>
        <dbReference type="ARBA" id="ARBA00022989"/>
    </source>
</evidence>
<dbReference type="Proteomes" id="UP000481861">
    <property type="component" value="Unassembled WGS sequence"/>
</dbReference>
<feature type="transmembrane region" description="Helical" evidence="7">
    <location>
        <begin position="343"/>
        <end position="363"/>
    </location>
</feature>
<evidence type="ECO:0000256" key="1">
    <source>
        <dbReference type="ARBA" id="ARBA00004141"/>
    </source>
</evidence>
<dbReference type="InterPro" id="IPR036259">
    <property type="entry name" value="MFS_trans_sf"/>
</dbReference>
<feature type="transmembrane region" description="Helical" evidence="7">
    <location>
        <begin position="140"/>
        <end position="163"/>
    </location>
</feature>
<keyword evidence="3 7" id="KW-0812">Transmembrane</keyword>